<keyword evidence="3" id="KW-0238">DNA-binding</keyword>
<reference evidence="3 4" key="1">
    <citation type="submission" date="2021-01" db="EMBL/GenBank/DDBJ databases">
        <title>Whole genome shotgun sequence of Planotetraspora mira NBRC 15435.</title>
        <authorList>
            <person name="Komaki H."/>
            <person name="Tamura T."/>
        </authorList>
    </citation>
    <scope>NUCLEOTIDE SEQUENCE [LARGE SCALE GENOMIC DNA]</scope>
    <source>
        <strain evidence="3 4">NBRC 15435</strain>
    </source>
</reference>
<accession>A0A8J3XB79</accession>
<dbReference type="AlphaFoldDB" id="A0A8J3XB79"/>
<feature type="domain" description="HTH cro/C1-type" evidence="2">
    <location>
        <begin position="36"/>
        <end position="83"/>
    </location>
</feature>
<dbReference type="SMART" id="SM00530">
    <property type="entry name" value="HTH_XRE"/>
    <property type="match status" value="1"/>
</dbReference>
<dbReference type="InterPro" id="IPR041413">
    <property type="entry name" value="MLTR_LBD"/>
</dbReference>
<evidence type="ECO:0000256" key="1">
    <source>
        <dbReference type="SAM" id="MobiDB-lite"/>
    </source>
</evidence>
<dbReference type="SUPFAM" id="SSF47413">
    <property type="entry name" value="lambda repressor-like DNA-binding domains"/>
    <property type="match status" value="1"/>
</dbReference>
<feature type="region of interest" description="Disordered" evidence="1">
    <location>
        <begin position="277"/>
        <end position="302"/>
    </location>
</feature>
<dbReference type="PANTHER" id="PTHR35010:SF2">
    <property type="entry name" value="BLL4672 PROTEIN"/>
    <property type="match status" value="1"/>
</dbReference>
<dbReference type="EMBL" id="BOOO01000044">
    <property type="protein sequence ID" value="GII33949.1"/>
    <property type="molecule type" value="Genomic_DNA"/>
</dbReference>
<evidence type="ECO:0000259" key="2">
    <source>
        <dbReference type="PROSITE" id="PS50943"/>
    </source>
</evidence>
<gene>
    <name evidence="3" type="ORF">Pmi06nite_73910</name>
</gene>
<name>A0A8J3XB79_9ACTN</name>
<dbReference type="Gene3D" id="1.10.260.40">
    <property type="entry name" value="lambda repressor-like DNA-binding domains"/>
    <property type="match status" value="1"/>
</dbReference>
<dbReference type="InterPro" id="IPR010982">
    <property type="entry name" value="Lambda_DNA-bd_dom_sf"/>
</dbReference>
<dbReference type="Pfam" id="PF17765">
    <property type="entry name" value="MLTR_LBD"/>
    <property type="match status" value="1"/>
</dbReference>
<evidence type="ECO:0000313" key="3">
    <source>
        <dbReference type="EMBL" id="GII33949.1"/>
    </source>
</evidence>
<dbReference type="Gene3D" id="3.30.450.180">
    <property type="match status" value="1"/>
</dbReference>
<dbReference type="CDD" id="cd00093">
    <property type="entry name" value="HTH_XRE"/>
    <property type="match status" value="1"/>
</dbReference>
<proteinExistence type="predicted"/>
<dbReference type="InterPro" id="IPR001387">
    <property type="entry name" value="Cro/C1-type_HTH"/>
</dbReference>
<dbReference type="GO" id="GO:0003677">
    <property type="term" value="F:DNA binding"/>
    <property type="evidence" value="ECO:0007669"/>
    <property type="project" value="UniProtKB-KW"/>
</dbReference>
<dbReference type="PROSITE" id="PS50943">
    <property type="entry name" value="HTH_CROC1"/>
    <property type="match status" value="1"/>
</dbReference>
<dbReference type="Pfam" id="PF13560">
    <property type="entry name" value="HTH_31"/>
    <property type="match status" value="1"/>
</dbReference>
<feature type="compositionally biased region" description="Low complexity" evidence="1">
    <location>
        <begin position="282"/>
        <end position="293"/>
    </location>
</feature>
<comment type="caution">
    <text evidence="3">The sequence shown here is derived from an EMBL/GenBank/DDBJ whole genome shotgun (WGS) entry which is preliminary data.</text>
</comment>
<dbReference type="RefSeq" id="WP_239114448.1">
    <property type="nucleotide sequence ID" value="NZ_BOOO01000044.1"/>
</dbReference>
<sequence length="302" mass="33843">MGMHRDELADFLRRSRGRLTPRDVGLVEGPRRRTPGLRREEVSALAGMSADYYMRLEQARSPQPSVQLLAALTRALRLTIDERDHLYLLAGHRPPEGARAGEYLRPSMLYLLDRLDGVPAQILSDLGDLLAQNDMAQALFGCVCRVAQEDRNIVLRWFTEPDVRSHFAVEEHEEHARQMVADLRAAVARRGDDAASRALVKRLQVASAEFAALWDRHEVAVRRSHPYRLMHPELGRIEFDCEVLATPAADQRLRVFTPPPGGTEALDMLRVLGPQHRHDTAATRATTRTSAATNGDGDPRTS</sequence>
<protein>
    <submittedName>
        <fullName evidence="3">DNA-binding protein</fullName>
    </submittedName>
</protein>
<keyword evidence="4" id="KW-1185">Reference proteome</keyword>
<dbReference type="Proteomes" id="UP000650628">
    <property type="component" value="Unassembled WGS sequence"/>
</dbReference>
<organism evidence="3 4">
    <name type="scientific">Planotetraspora mira</name>
    <dbReference type="NCBI Taxonomy" id="58121"/>
    <lineage>
        <taxon>Bacteria</taxon>
        <taxon>Bacillati</taxon>
        <taxon>Actinomycetota</taxon>
        <taxon>Actinomycetes</taxon>
        <taxon>Streptosporangiales</taxon>
        <taxon>Streptosporangiaceae</taxon>
        <taxon>Planotetraspora</taxon>
    </lineage>
</organism>
<dbReference type="PANTHER" id="PTHR35010">
    <property type="entry name" value="BLL4672 PROTEIN-RELATED"/>
    <property type="match status" value="1"/>
</dbReference>
<evidence type="ECO:0000313" key="4">
    <source>
        <dbReference type="Proteomes" id="UP000650628"/>
    </source>
</evidence>